<dbReference type="Gene3D" id="3.30.420.40">
    <property type="match status" value="1"/>
</dbReference>
<organism evidence="2 3">
    <name type="scientific">Umezakia ovalisporum FSS-62</name>
    <dbReference type="NCBI Taxonomy" id="2971776"/>
    <lineage>
        <taxon>Bacteria</taxon>
        <taxon>Bacillati</taxon>
        <taxon>Cyanobacteriota</taxon>
        <taxon>Cyanophyceae</taxon>
        <taxon>Nostocales</taxon>
        <taxon>Nodulariaceae</taxon>
        <taxon>Umezakia</taxon>
    </lineage>
</organism>
<reference evidence="2 3" key="1">
    <citation type="journal article" date="2023" name="J. Phycol.">
        <title>Chrysosporum ovalisporum is synonymous with the true-branching cyanobacterium Umezakia natans (Nostocales/Aphanizomenonaceae).</title>
        <authorList>
            <person name="McGregor G.B."/>
            <person name="Sendall B.C."/>
            <person name="Niiyama Y."/>
            <person name="Tuji A."/>
            <person name="Willis A."/>
        </authorList>
    </citation>
    <scope>NUCLEOTIDE SEQUENCE [LARGE SCALE GENOMIC DNA]</scope>
    <source>
        <strain evidence="2 3">FSS-62</strain>
    </source>
</reference>
<dbReference type="EC" id="2.3.1.234" evidence="2"/>
<evidence type="ECO:0000313" key="3">
    <source>
        <dbReference type="Proteomes" id="UP001159370"/>
    </source>
</evidence>
<dbReference type="AlphaFoldDB" id="A0AA43GZ14"/>
<proteinExistence type="predicted"/>
<gene>
    <name evidence="2" type="primary">tsaB</name>
    <name evidence="2" type="ORF">NWP23_11055</name>
</gene>
<dbReference type="RefSeq" id="WP_280700740.1">
    <property type="nucleotide sequence ID" value="NZ_JANQDL010000076.1"/>
</dbReference>
<dbReference type="SUPFAM" id="SSF53067">
    <property type="entry name" value="Actin-like ATPase domain"/>
    <property type="match status" value="2"/>
</dbReference>
<name>A0AA43GZ14_9CYAN</name>
<dbReference type="NCBIfam" id="TIGR03725">
    <property type="entry name" value="T6A_YeaZ"/>
    <property type="match status" value="1"/>
</dbReference>
<evidence type="ECO:0000313" key="2">
    <source>
        <dbReference type="EMBL" id="MDH6064296.1"/>
    </source>
</evidence>
<comment type="caution">
    <text evidence="2">The sequence shown here is derived from an EMBL/GenBank/DDBJ whole genome shotgun (WGS) entry which is preliminary data.</text>
</comment>
<dbReference type="GO" id="GO:0061711">
    <property type="term" value="F:tRNA N(6)-L-threonylcarbamoyladenine synthase activity"/>
    <property type="evidence" value="ECO:0007669"/>
    <property type="project" value="UniProtKB-EC"/>
</dbReference>
<dbReference type="InterPro" id="IPR043129">
    <property type="entry name" value="ATPase_NBD"/>
</dbReference>
<dbReference type="InterPro" id="IPR000905">
    <property type="entry name" value="Gcp-like_dom"/>
</dbReference>
<keyword evidence="2" id="KW-0808">Transferase</keyword>
<dbReference type="Proteomes" id="UP001159370">
    <property type="component" value="Unassembled WGS sequence"/>
</dbReference>
<feature type="domain" description="Gcp-like" evidence="1">
    <location>
        <begin position="62"/>
        <end position="140"/>
    </location>
</feature>
<sequence length="219" mass="24327">MTQELEQFAAKKYALSLHTTTRELGLAIGNFAGETRSHIWDLGYDLSSYVHQYLIEFIKPQTWRDIAFVAVARGPGGFTGTRIGVVIARTLGQQLNIPVFAISTLAAVAWAEKGKNQETSVVVAVEMPGQRGRVFGAIYQFFVDEESMRVLLPDAVFTPEAWQETLANWHGEYSLIKATSGLAGTVGSILALAYLDWQEGKRPDWFEALPYYGQHPVEV</sequence>
<keyword evidence="2" id="KW-0012">Acyltransferase</keyword>
<accession>A0AA43GZ14</accession>
<dbReference type="GO" id="GO:0002949">
    <property type="term" value="P:tRNA threonylcarbamoyladenosine modification"/>
    <property type="evidence" value="ECO:0007669"/>
    <property type="project" value="InterPro"/>
</dbReference>
<dbReference type="Pfam" id="PF00814">
    <property type="entry name" value="TsaD"/>
    <property type="match status" value="1"/>
</dbReference>
<protein>
    <submittedName>
        <fullName evidence="2">tRNA (Adenosine(37)-N6)-threonylcarbamoyltransferase complex dimerization subunit type 1 TsaB</fullName>
        <ecNumber evidence="2">2.3.1.234</ecNumber>
    </submittedName>
</protein>
<evidence type="ECO:0000259" key="1">
    <source>
        <dbReference type="Pfam" id="PF00814"/>
    </source>
</evidence>
<dbReference type="InterPro" id="IPR022496">
    <property type="entry name" value="T6A_TsaB"/>
</dbReference>
<dbReference type="EMBL" id="JANQDL010000076">
    <property type="protein sequence ID" value="MDH6064296.1"/>
    <property type="molecule type" value="Genomic_DNA"/>
</dbReference>